<feature type="domain" description="Glucosamine/galactosamine-6-phosphate isomerase" evidence="5">
    <location>
        <begin position="12"/>
        <end position="226"/>
    </location>
</feature>
<evidence type="ECO:0000256" key="2">
    <source>
        <dbReference type="ARBA" id="ARBA00022801"/>
    </source>
</evidence>
<dbReference type="GO" id="GO:0042802">
    <property type="term" value="F:identical protein binding"/>
    <property type="evidence" value="ECO:0007669"/>
    <property type="project" value="TreeGrafter"/>
</dbReference>
<dbReference type="Proteomes" id="UP000570010">
    <property type="component" value="Unassembled WGS sequence"/>
</dbReference>
<dbReference type="HAMAP" id="MF_01241">
    <property type="entry name" value="GlcN6P_deamin"/>
    <property type="match status" value="1"/>
</dbReference>
<organism evidence="7 8">
    <name type="scientific">Bacillus aquiflavi</name>
    <dbReference type="NCBI Taxonomy" id="2672567"/>
    <lineage>
        <taxon>Bacteria</taxon>
        <taxon>Bacillati</taxon>
        <taxon>Bacillota</taxon>
        <taxon>Bacilli</taxon>
        <taxon>Bacillales</taxon>
        <taxon>Bacillaceae</taxon>
        <taxon>Bacillus</taxon>
    </lineage>
</organism>
<dbReference type="EMBL" id="JAAIWN010000021">
    <property type="protein sequence ID" value="NEY81811.1"/>
    <property type="molecule type" value="Genomic_DNA"/>
</dbReference>
<dbReference type="NCBIfam" id="TIGR00502">
    <property type="entry name" value="nagB"/>
    <property type="match status" value="1"/>
</dbReference>
<feature type="active site" description="Proton acceptor; for enolization step" evidence="4">
    <location>
        <position position="67"/>
    </location>
</feature>
<reference evidence="6 9" key="2">
    <citation type="submission" date="2020-07" db="EMBL/GenBank/DDBJ databases">
        <authorList>
            <person name="Feng H."/>
        </authorList>
    </citation>
    <scope>NUCLEOTIDE SEQUENCE [LARGE SCALE GENOMIC DNA]</scope>
    <source>
        <strain evidence="6">S-12</strain>
        <strain evidence="9">s-12</strain>
    </source>
</reference>
<keyword evidence="3 4" id="KW-0119">Carbohydrate metabolism</keyword>
<dbReference type="GO" id="GO:0004342">
    <property type="term" value="F:glucosamine-6-phosphate deaminase activity"/>
    <property type="evidence" value="ECO:0007669"/>
    <property type="project" value="UniProtKB-UniRule"/>
</dbReference>
<evidence type="ECO:0000313" key="8">
    <source>
        <dbReference type="Proteomes" id="UP000472971"/>
    </source>
</evidence>
<dbReference type="GO" id="GO:0005737">
    <property type="term" value="C:cytoplasm"/>
    <property type="evidence" value="ECO:0007669"/>
    <property type="project" value="TreeGrafter"/>
</dbReference>
<dbReference type="EC" id="3.5.99.6" evidence="4"/>
<dbReference type="GO" id="GO:0006046">
    <property type="term" value="P:N-acetylglucosamine catabolic process"/>
    <property type="evidence" value="ECO:0007669"/>
    <property type="project" value="UniProtKB-UniRule"/>
</dbReference>
<keyword evidence="2 4" id="KW-0378">Hydrolase</keyword>
<dbReference type="FunFam" id="3.40.50.1360:FF:000003">
    <property type="entry name" value="Glucosamine-6-phosphate deaminase"/>
    <property type="match status" value="1"/>
</dbReference>
<dbReference type="RefSeq" id="WP_163242205.1">
    <property type="nucleotide sequence ID" value="NZ_CP082780.1"/>
</dbReference>
<proteinExistence type="inferred from homology"/>
<evidence type="ECO:0000256" key="3">
    <source>
        <dbReference type="ARBA" id="ARBA00023277"/>
    </source>
</evidence>
<evidence type="ECO:0000313" key="7">
    <source>
        <dbReference type="EMBL" id="NEY81811.1"/>
    </source>
</evidence>
<evidence type="ECO:0000259" key="5">
    <source>
        <dbReference type="Pfam" id="PF01182"/>
    </source>
</evidence>
<name>A0A6B3W1N3_9BACI</name>
<comment type="function">
    <text evidence="4">Catalyzes the reversible isomerization-deamination of glucosamine 6-phosphate (GlcN6P) to form fructose 6-phosphate (Fru6P) and ammonium ion.</text>
</comment>
<evidence type="ECO:0000256" key="1">
    <source>
        <dbReference type="ARBA" id="ARBA00000644"/>
    </source>
</evidence>
<protein>
    <recommendedName>
        <fullName evidence="4">Glucosamine-6-phosphate deaminase</fullName>
        <ecNumber evidence="4">3.5.99.6</ecNumber>
    </recommendedName>
    <alternativeName>
        <fullName evidence="4">GlcN6P deaminase</fullName>
        <shortName evidence="4">GNPDA</shortName>
    </alternativeName>
    <alternativeName>
        <fullName evidence="4">Glucosamine-6-phosphate isomerase</fullName>
    </alternativeName>
</protein>
<dbReference type="Gene3D" id="3.40.50.1360">
    <property type="match status" value="1"/>
</dbReference>
<dbReference type="PROSITE" id="PS01161">
    <property type="entry name" value="GLC_GALNAC_ISOMERASE"/>
    <property type="match status" value="1"/>
</dbReference>
<reference evidence="7 8" key="1">
    <citation type="submission" date="2020-02" db="EMBL/GenBank/DDBJ databases">
        <title>Bacillus aquiflavi sp. nov., isolated from yellow water of strong flavor Chinese baijiu in Yibin region of China.</title>
        <authorList>
            <person name="Xie J."/>
        </authorList>
    </citation>
    <scope>NUCLEOTIDE SEQUENCE [LARGE SCALE GENOMIC DNA]</scope>
    <source>
        <strain evidence="7 8">3H-10</strain>
    </source>
</reference>
<dbReference type="InterPro" id="IPR018321">
    <property type="entry name" value="Glucosamine6P_isomerase_CS"/>
</dbReference>
<dbReference type="EMBL" id="JACEIO010000023">
    <property type="protein sequence ID" value="MBA4537554.1"/>
    <property type="molecule type" value="Genomic_DNA"/>
</dbReference>
<dbReference type="GO" id="GO:0019262">
    <property type="term" value="P:N-acetylneuraminate catabolic process"/>
    <property type="evidence" value="ECO:0007669"/>
    <property type="project" value="UniProtKB-UniRule"/>
</dbReference>
<feature type="active site" description="For ring-opening step" evidence="4">
    <location>
        <position position="143"/>
    </location>
</feature>
<dbReference type="InterPro" id="IPR004547">
    <property type="entry name" value="Glucosamine6P_isomerase"/>
</dbReference>
<dbReference type="UniPathway" id="UPA00629">
    <property type="reaction ID" value="UER00684"/>
</dbReference>
<comment type="caution">
    <text evidence="4">Lacks conserved residue(s) required for the propagation of feature annotation.</text>
</comment>
<comment type="similarity">
    <text evidence="4">Belongs to the glucosamine/galactosamine-6-phosphate isomerase family. NagB subfamily.</text>
</comment>
<dbReference type="PANTHER" id="PTHR11280">
    <property type="entry name" value="GLUCOSAMINE-6-PHOSPHATE ISOMERASE"/>
    <property type="match status" value="1"/>
</dbReference>
<dbReference type="GO" id="GO:0005975">
    <property type="term" value="P:carbohydrate metabolic process"/>
    <property type="evidence" value="ECO:0007669"/>
    <property type="project" value="InterPro"/>
</dbReference>
<comment type="catalytic activity">
    <reaction evidence="1 4">
        <text>alpha-D-glucosamine 6-phosphate + H2O = beta-D-fructose 6-phosphate + NH4(+)</text>
        <dbReference type="Rhea" id="RHEA:12172"/>
        <dbReference type="ChEBI" id="CHEBI:15377"/>
        <dbReference type="ChEBI" id="CHEBI:28938"/>
        <dbReference type="ChEBI" id="CHEBI:57634"/>
        <dbReference type="ChEBI" id="CHEBI:75989"/>
        <dbReference type="EC" id="3.5.99.6"/>
    </reaction>
</comment>
<dbReference type="CDD" id="cd01399">
    <property type="entry name" value="GlcN6P_deaminase"/>
    <property type="match status" value="1"/>
</dbReference>
<keyword evidence="8" id="KW-1185">Reference proteome</keyword>
<dbReference type="PANTHER" id="PTHR11280:SF5">
    <property type="entry name" value="GLUCOSAMINE-6-PHOSPHATE ISOMERASE"/>
    <property type="match status" value="1"/>
</dbReference>
<dbReference type="AlphaFoldDB" id="A0A6B3W1N3"/>
<feature type="active site" description="For ring-opening step" evidence="4">
    <location>
        <position position="136"/>
    </location>
</feature>
<gene>
    <name evidence="4 7" type="primary">nagB</name>
    <name evidence="7" type="ORF">G4D64_09920</name>
    <name evidence="6" type="ORF">H1Z61_10525</name>
</gene>
<dbReference type="Pfam" id="PF01182">
    <property type="entry name" value="Glucosamine_iso"/>
    <property type="match status" value="1"/>
</dbReference>
<evidence type="ECO:0000256" key="4">
    <source>
        <dbReference type="HAMAP-Rule" id="MF_01241"/>
    </source>
</evidence>
<comment type="caution">
    <text evidence="7">The sequence shown here is derived from an EMBL/GenBank/DDBJ whole genome shotgun (WGS) entry which is preliminary data.</text>
</comment>
<evidence type="ECO:0000313" key="9">
    <source>
        <dbReference type="Proteomes" id="UP000570010"/>
    </source>
</evidence>
<comment type="pathway">
    <text evidence="4">Amino-sugar metabolism; N-acetylneuraminate degradation; D-fructose 6-phosphate from N-acetylneuraminate: step 5/5.</text>
</comment>
<dbReference type="Proteomes" id="UP000472971">
    <property type="component" value="Unassembled WGS sequence"/>
</dbReference>
<feature type="active site" description="Proton acceptor; for ring-opening step" evidence="4">
    <location>
        <position position="138"/>
    </location>
</feature>
<dbReference type="SUPFAM" id="SSF100950">
    <property type="entry name" value="NagB/RpiA/CoA transferase-like"/>
    <property type="match status" value="1"/>
</dbReference>
<dbReference type="InterPro" id="IPR037171">
    <property type="entry name" value="NagB/RpiA_transferase-like"/>
</dbReference>
<dbReference type="InterPro" id="IPR006148">
    <property type="entry name" value="Glc/Gal-6P_isomerase"/>
</dbReference>
<dbReference type="GO" id="GO:0006043">
    <property type="term" value="P:glucosamine catabolic process"/>
    <property type="evidence" value="ECO:0007669"/>
    <property type="project" value="TreeGrafter"/>
</dbReference>
<sequence length="241" mass="26829">MNIIRTSSYEEMSMQAAKIIIKQVKNNPALTLGLATGSTPIGLYKELINDHHNNGTSYKDVHTINLDEYIGLPKDNPSSYHFFMKHQLFNYIDLPIEQTNVPNGTAEDLERECERYEEKIRQLGGIDLQILGIGQNGHIGFNEPGTSFESRTHIVQLTENTIEVNSRFFNTIDEVPTKSITMGIQTILECKEIILLASGASKAKAIARMINGPVSEEFPASCLKKHPNVTIIADSDALQLV</sequence>
<evidence type="ECO:0000313" key="6">
    <source>
        <dbReference type="EMBL" id="MBA4537554.1"/>
    </source>
</evidence>
<accession>A0A6B3W1N3</accession>